<dbReference type="RefSeq" id="XP_033586204.1">
    <property type="nucleotide sequence ID" value="XM_033735708.1"/>
</dbReference>
<dbReference type="GeneID" id="54476710"/>
<proteinExistence type="predicted"/>
<accession>A0A6A6PIT9</accession>
<sequence length="249" mass="28471">MEASTFVRLSPELRNLVYHHVFTTDYAVTLKTNGIQHPLTLTCRQIRRETLRMYLSLTTFNAHLDDGPTTPLAHWLQTIGAEMCLLLREVRIWDMHTLNATLRGTESTERMLTGEKAEDGGTYVLRPVGRQFFYKSWFLKDINLPLRSLGLGLERICILQDDGSLKQTSQFALLPVTSPPAVVDGCAAMAEEFGLSEAEQTSLARQLGQGREEIRLLDGRRHVILKFDAQRRLVSMRQEFIARDEEFYL</sequence>
<dbReference type="PANTHER" id="PTHR42085:SF1">
    <property type="entry name" value="F-BOX DOMAIN-CONTAINING PROTEIN"/>
    <property type="match status" value="1"/>
</dbReference>
<evidence type="ECO:0000313" key="1">
    <source>
        <dbReference type="EMBL" id="KAF2479634.1"/>
    </source>
</evidence>
<dbReference type="InterPro" id="IPR038883">
    <property type="entry name" value="AN11006-like"/>
</dbReference>
<reference evidence="1" key="1">
    <citation type="journal article" date="2020" name="Stud. Mycol.">
        <title>101 Dothideomycetes genomes: a test case for predicting lifestyles and emergence of pathogens.</title>
        <authorList>
            <person name="Haridas S."/>
            <person name="Albert R."/>
            <person name="Binder M."/>
            <person name="Bloem J."/>
            <person name="Labutti K."/>
            <person name="Salamov A."/>
            <person name="Andreopoulos B."/>
            <person name="Baker S."/>
            <person name="Barry K."/>
            <person name="Bills G."/>
            <person name="Bluhm B."/>
            <person name="Cannon C."/>
            <person name="Castanera R."/>
            <person name="Culley D."/>
            <person name="Daum C."/>
            <person name="Ezra D."/>
            <person name="Gonzalez J."/>
            <person name="Henrissat B."/>
            <person name="Kuo A."/>
            <person name="Liang C."/>
            <person name="Lipzen A."/>
            <person name="Lutzoni F."/>
            <person name="Magnuson J."/>
            <person name="Mondo S."/>
            <person name="Nolan M."/>
            <person name="Ohm R."/>
            <person name="Pangilinan J."/>
            <person name="Park H.-J."/>
            <person name="Ramirez L."/>
            <person name="Alfaro M."/>
            <person name="Sun H."/>
            <person name="Tritt A."/>
            <person name="Yoshinaga Y."/>
            <person name="Zwiers L.-H."/>
            <person name="Turgeon B."/>
            <person name="Goodwin S."/>
            <person name="Spatafora J."/>
            <person name="Crous P."/>
            <person name="Grigoriev I."/>
        </authorList>
    </citation>
    <scope>NUCLEOTIDE SEQUENCE</scope>
    <source>
        <strain evidence="1">CBS 113389</strain>
    </source>
</reference>
<dbReference type="PANTHER" id="PTHR42085">
    <property type="entry name" value="F-BOX DOMAIN-CONTAINING PROTEIN"/>
    <property type="match status" value="1"/>
</dbReference>
<dbReference type="Proteomes" id="UP000799767">
    <property type="component" value="Unassembled WGS sequence"/>
</dbReference>
<evidence type="ECO:0000313" key="2">
    <source>
        <dbReference type="Proteomes" id="UP000799767"/>
    </source>
</evidence>
<dbReference type="OrthoDB" id="5413827at2759"/>
<organism evidence="1 2">
    <name type="scientific">Neohortaea acidophila</name>
    <dbReference type="NCBI Taxonomy" id="245834"/>
    <lineage>
        <taxon>Eukaryota</taxon>
        <taxon>Fungi</taxon>
        <taxon>Dikarya</taxon>
        <taxon>Ascomycota</taxon>
        <taxon>Pezizomycotina</taxon>
        <taxon>Dothideomycetes</taxon>
        <taxon>Dothideomycetidae</taxon>
        <taxon>Mycosphaerellales</taxon>
        <taxon>Teratosphaeriaceae</taxon>
        <taxon>Neohortaea</taxon>
    </lineage>
</organism>
<dbReference type="EMBL" id="MU001641">
    <property type="protein sequence ID" value="KAF2479634.1"/>
    <property type="molecule type" value="Genomic_DNA"/>
</dbReference>
<protein>
    <submittedName>
        <fullName evidence="1">Uncharacterized protein</fullName>
    </submittedName>
</protein>
<gene>
    <name evidence="1" type="ORF">BDY17DRAFT_313408</name>
</gene>
<name>A0A6A6PIT9_9PEZI</name>
<dbReference type="AlphaFoldDB" id="A0A6A6PIT9"/>
<keyword evidence="2" id="KW-1185">Reference proteome</keyword>